<dbReference type="AlphaFoldDB" id="A0AAU7E8P2"/>
<organism evidence="2">
    <name type="scientific">Campylobacter sp. CCS1377</name>
    <dbReference type="NCBI Taxonomy" id="3158229"/>
    <lineage>
        <taxon>Bacteria</taxon>
        <taxon>Pseudomonadati</taxon>
        <taxon>Campylobacterota</taxon>
        <taxon>Epsilonproteobacteria</taxon>
        <taxon>Campylobacterales</taxon>
        <taxon>Campylobacteraceae</taxon>
        <taxon>Campylobacter</taxon>
    </lineage>
</organism>
<name>A0AAU7E8P2_9BACT</name>
<protein>
    <recommendedName>
        <fullName evidence="1">HTH cro/C1-type domain-containing protein</fullName>
    </recommendedName>
</protein>
<dbReference type="RefSeq" id="WP_348518475.1">
    <property type="nucleotide sequence ID" value="NZ_CP155620.1"/>
</dbReference>
<proteinExistence type="predicted"/>
<dbReference type="InterPro" id="IPR001387">
    <property type="entry name" value="Cro/C1-type_HTH"/>
</dbReference>
<accession>A0AAU7E8P2</accession>
<evidence type="ECO:0000259" key="1">
    <source>
        <dbReference type="PROSITE" id="PS50943"/>
    </source>
</evidence>
<dbReference type="PROSITE" id="PS50943">
    <property type="entry name" value="HTH_CROC1"/>
    <property type="match status" value="1"/>
</dbReference>
<gene>
    <name evidence="2" type="ORF">AAH949_08215</name>
</gene>
<evidence type="ECO:0000313" key="2">
    <source>
        <dbReference type="EMBL" id="XBJ29057.1"/>
    </source>
</evidence>
<sequence>MLSSLDKLSEIFKKSGLSMSKFATVLEKDRRTIANWLEKNTKKELDGKVKEKICEVFRYPIEIWDSKDFDFYQLLNNIKNDEIRIIDEGYIGGLKYIFENENEGSLILHPAFPNPAYRDFIVPFIYKDIDNEETKIFRSKRGEKMRAYSFGASEWYSIKSLLEFCFSPIGNFYTKEQKIKILELMIHTFKDNLNKSLYFFDSYDKKIYGLDMFYLSINIKENSMFFKAPLEMLIIEIRNTMLIRKIHHHYTNAKECPTHIDPKDASIIMEILLYCLKEDFDLLQSCKIIDEKTIYGNLFTKVLSLELKNKI</sequence>
<dbReference type="EMBL" id="CP155620">
    <property type="protein sequence ID" value="XBJ29057.1"/>
    <property type="molecule type" value="Genomic_DNA"/>
</dbReference>
<reference evidence="2" key="1">
    <citation type="submission" date="2024-05" db="EMBL/GenBank/DDBJ databases">
        <title>Campylobacter coli isolated from environmental waters in Slovenia.</title>
        <authorList>
            <person name="Zautner A.E."/>
            <person name="Bunk B."/>
            <person name="Riedel T."/>
            <person name="Sproeer C."/>
        </authorList>
    </citation>
    <scope>NUCLEOTIDE SEQUENCE</scope>
    <source>
        <strain evidence="2">CCS1377</strain>
    </source>
</reference>
<feature type="domain" description="HTH cro/C1-type" evidence="1">
    <location>
        <begin position="8"/>
        <end position="64"/>
    </location>
</feature>